<dbReference type="AlphaFoldDB" id="A0A1L9SU68"/>
<gene>
    <name evidence="2" type="ORF">ASPZODRAFT_162606</name>
</gene>
<dbReference type="VEuPathDB" id="FungiDB:ASPZODRAFT_162606"/>
<dbReference type="Pfam" id="PF13391">
    <property type="entry name" value="HNH_2"/>
    <property type="match status" value="1"/>
</dbReference>
<accession>A0A1L9SU68</accession>
<dbReference type="OrthoDB" id="5386595at2759"/>
<evidence type="ECO:0000259" key="1">
    <source>
        <dbReference type="Pfam" id="PF13391"/>
    </source>
</evidence>
<dbReference type="STRING" id="1073090.A0A1L9SU68"/>
<dbReference type="Proteomes" id="UP000184188">
    <property type="component" value="Unassembled WGS sequence"/>
</dbReference>
<evidence type="ECO:0000313" key="2">
    <source>
        <dbReference type="EMBL" id="OJJ50661.1"/>
    </source>
</evidence>
<dbReference type="EMBL" id="KV878336">
    <property type="protein sequence ID" value="OJJ50661.1"/>
    <property type="molecule type" value="Genomic_DNA"/>
</dbReference>
<feature type="domain" description="HNH nuclease" evidence="1">
    <location>
        <begin position="185"/>
        <end position="247"/>
    </location>
</feature>
<keyword evidence="3" id="KW-1185">Reference proteome</keyword>
<dbReference type="InterPro" id="IPR003615">
    <property type="entry name" value="HNH_nuc"/>
</dbReference>
<dbReference type="GeneID" id="34613049"/>
<name>A0A1L9SU68_9EURO</name>
<sequence length="414" mass="47514">MCERPPIPERLSSLLQTGRRDALNRHQQRAVSAASDLSRMSIDSATSDFFDAKVKAWESEVDYIRCIRDGLDEAKTAKLLSDSEFQKELEPFLEPFRTASSNLKVLKRQRQLLLEDLEEQVEVKKHRSHEPGQDFFERAYAETIVPRVMAARAKQKHQPFDQSAFKKSVYSYYGIEELEDHSAWCHVLGGWYPCRSVKAAHLVPKSLTKEEVSHLFGAGEVVLSDPRNGITLLHTIEDALDSGAIVIMPIPGETTVPTRWKCILIDETRKKNIVWRRPDGTVIKFADIDNTELKFLTDNRPRRRYLYFRFVVSYLNAKRNNYWGFTSKVETGRFWPTLGPYLRRSTLVALGRCISGTELPQSLIEGNTFESEYDAAQDKDSGMILGADIREALEESIKEHARNECYDEESEEEL</sequence>
<protein>
    <recommendedName>
        <fullName evidence="1">HNH nuclease domain-containing protein</fullName>
    </recommendedName>
</protein>
<reference evidence="3" key="1">
    <citation type="journal article" date="2017" name="Genome Biol.">
        <title>Comparative genomics reveals high biological diversity and specific adaptations in the industrially and medically important fungal genus Aspergillus.</title>
        <authorList>
            <person name="de Vries R.P."/>
            <person name="Riley R."/>
            <person name="Wiebenga A."/>
            <person name="Aguilar-Osorio G."/>
            <person name="Amillis S."/>
            <person name="Uchima C.A."/>
            <person name="Anderluh G."/>
            <person name="Asadollahi M."/>
            <person name="Askin M."/>
            <person name="Barry K."/>
            <person name="Battaglia E."/>
            <person name="Bayram O."/>
            <person name="Benocci T."/>
            <person name="Braus-Stromeyer S.A."/>
            <person name="Caldana C."/>
            <person name="Canovas D."/>
            <person name="Cerqueira G.C."/>
            <person name="Chen F."/>
            <person name="Chen W."/>
            <person name="Choi C."/>
            <person name="Clum A."/>
            <person name="Dos Santos R.A."/>
            <person name="Damasio A.R."/>
            <person name="Diallinas G."/>
            <person name="Emri T."/>
            <person name="Fekete E."/>
            <person name="Flipphi M."/>
            <person name="Freyberg S."/>
            <person name="Gallo A."/>
            <person name="Gournas C."/>
            <person name="Habgood R."/>
            <person name="Hainaut M."/>
            <person name="Harispe M.L."/>
            <person name="Henrissat B."/>
            <person name="Hilden K.S."/>
            <person name="Hope R."/>
            <person name="Hossain A."/>
            <person name="Karabika E."/>
            <person name="Karaffa L."/>
            <person name="Karanyi Z."/>
            <person name="Krasevec N."/>
            <person name="Kuo A."/>
            <person name="Kusch H."/>
            <person name="LaButti K."/>
            <person name="Lagendijk E.L."/>
            <person name="Lapidus A."/>
            <person name="Levasseur A."/>
            <person name="Lindquist E."/>
            <person name="Lipzen A."/>
            <person name="Logrieco A.F."/>
            <person name="MacCabe A."/>
            <person name="Maekelae M.R."/>
            <person name="Malavazi I."/>
            <person name="Melin P."/>
            <person name="Meyer V."/>
            <person name="Mielnichuk N."/>
            <person name="Miskei M."/>
            <person name="Molnar A.P."/>
            <person name="Mule G."/>
            <person name="Ngan C.Y."/>
            <person name="Orejas M."/>
            <person name="Orosz E."/>
            <person name="Ouedraogo J.P."/>
            <person name="Overkamp K.M."/>
            <person name="Park H.-S."/>
            <person name="Perrone G."/>
            <person name="Piumi F."/>
            <person name="Punt P.J."/>
            <person name="Ram A.F."/>
            <person name="Ramon A."/>
            <person name="Rauscher S."/>
            <person name="Record E."/>
            <person name="Riano-Pachon D.M."/>
            <person name="Robert V."/>
            <person name="Roehrig J."/>
            <person name="Ruller R."/>
            <person name="Salamov A."/>
            <person name="Salih N.S."/>
            <person name="Samson R.A."/>
            <person name="Sandor E."/>
            <person name="Sanguinetti M."/>
            <person name="Schuetze T."/>
            <person name="Sepcic K."/>
            <person name="Shelest E."/>
            <person name="Sherlock G."/>
            <person name="Sophianopoulou V."/>
            <person name="Squina F.M."/>
            <person name="Sun H."/>
            <person name="Susca A."/>
            <person name="Todd R.B."/>
            <person name="Tsang A."/>
            <person name="Unkles S.E."/>
            <person name="van de Wiele N."/>
            <person name="van Rossen-Uffink D."/>
            <person name="Oliveira J.V."/>
            <person name="Vesth T.C."/>
            <person name="Visser J."/>
            <person name="Yu J.-H."/>
            <person name="Zhou M."/>
            <person name="Andersen M.R."/>
            <person name="Archer D.B."/>
            <person name="Baker S.E."/>
            <person name="Benoit I."/>
            <person name="Brakhage A.A."/>
            <person name="Braus G.H."/>
            <person name="Fischer R."/>
            <person name="Frisvad J.C."/>
            <person name="Goldman G.H."/>
            <person name="Houbraken J."/>
            <person name="Oakley B."/>
            <person name="Pocsi I."/>
            <person name="Scazzocchio C."/>
            <person name="Seiboth B."/>
            <person name="vanKuyk P.A."/>
            <person name="Wortman J."/>
            <person name="Dyer P.S."/>
            <person name="Grigoriev I.V."/>
        </authorList>
    </citation>
    <scope>NUCLEOTIDE SEQUENCE [LARGE SCALE GENOMIC DNA]</scope>
    <source>
        <strain evidence="3">CBS 506.65</strain>
    </source>
</reference>
<organism evidence="2 3">
    <name type="scientific">Penicilliopsis zonata CBS 506.65</name>
    <dbReference type="NCBI Taxonomy" id="1073090"/>
    <lineage>
        <taxon>Eukaryota</taxon>
        <taxon>Fungi</taxon>
        <taxon>Dikarya</taxon>
        <taxon>Ascomycota</taxon>
        <taxon>Pezizomycotina</taxon>
        <taxon>Eurotiomycetes</taxon>
        <taxon>Eurotiomycetidae</taxon>
        <taxon>Eurotiales</taxon>
        <taxon>Aspergillaceae</taxon>
        <taxon>Penicilliopsis</taxon>
    </lineage>
</organism>
<evidence type="ECO:0000313" key="3">
    <source>
        <dbReference type="Proteomes" id="UP000184188"/>
    </source>
</evidence>
<dbReference type="RefSeq" id="XP_022585171.1">
    <property type="nucleotide sequence ID" value="XM_022726585.1"/>
</dbReference>
<proteinExistence type="predicted"/>